<proteinExistence type="predicted"/>
<keyword evidence="2" id="KW-1185">Reference proteome</keyword>
<reference evidence="1 2" key="1">
    <citation type="submission" date="2014-09" db="EMBL/GenBank/DDBJ databases">
        <title>Sporocytophaga myxococcoides PG-01 genome sequencing.</title>
        <authorList>
            <person name="Liu L."/>
            <person name="Gao P.J."/>
            <person name="Chen G.J."/>
            <person name="Wang L.S."/>
        </authorList>
    </citation>
    <scope>NUCLEOTIDE SEQUENCE [LARGE SCALE GENOMIC DNA]</scope>
    <source>
        <strain evidence="1 2">PG-01</strain>
    </source>
</reference>
<dbReference type="EMBL" id="BBLT01000004">
    <property type="protein sequence ID" value="GAL84958.1"/>
    <property type="molecule type" value="Genomic_DNA"/>
</dbReference>
<accession>A0A098LFS9</accession>
<dbReference type="AlphaFoldDB" id="A0A098LFS9"/>
<evidence type="ECO:0000313" key="2">
    <source>
        <dbReference type="Proteomes" id="UP000030185"/>
    </source>
</evidence>
<organism evidence="1 2">
    <name type="scientific">Sporocytophaga myxococcoides</name>
    <dbReference type="NCBI Taxonomy" id="153721"/>
    <lineage>
        <taxon>Bacteria</taxon>
        <taxon>Pseudomonadati</taxon>
        <taxon>Bacteroidota</taxon>
        <taxon>Cytophagia</taxon>
        <taxon>Cytophagales</taxon>
        <taxon>Cytophagaceae</taxon>
        <taxon>Sporocytophaga</taxon>
    </lineage>
</organism>
<sequence>MDDSELRNHLEQLFRKGWVKVFYKGTEDEVESGEVSMGQFENYHFLATKAGLKAHNTL</sequence>
<gene>
    <name evidence="1" type="ORF">MYP_2186</name>
</gene>
<dbReference type="Proteomes" id="UP000030185">
    <property type="component" value="Unassembled WGS sequence"/>
</dbReference>
<evidence type="ECO:0000313" key="1">
    <source>
        <dbReference type="EMBL" id="GAL84958.1"/>
    </source>
</evidence>
<protein>
    <submittedName>
        <fullName evidence="1">Uncharacterized protein</fullName>
    </submittedName>
</protein>
<comment type="caution">
    <text evidence="1">The sequence shown here is derived from an EMBL/GenBank/DDBJ whole genome shotgun (WGS) entry which is preliminary data.</text>
</comment>
<name>A0A098LFS9_9BACT</name>
<dbReference type="STRING" id="153721.MYP_2186"/>